<dbReference type="InterPro" id="IPR006674">
    <property type="entry name" value="HD_domain"/>
</dbReference>
<protein>
    <submittedName>
        <fullName evidence="2">Metal-dependent phosphohydrolase, hd subdomain</fullName>
    </submittedName>
</protein>
<dbReference type="InterPro" id="IPR009218">
    <property type="entry name" value="HD_phosphohydro"/>
</dbReference>
<gene>
    <name evidence="2" type="ORF">ASZ90_004046</name>
</gene>
<comment type="caution">
    <text evidence="2">The sequence shown here is derived from an EMBL/GenBank/DDBJ whole genome shotgun (WGS) entry which is preliminary data.</text>
</comment>
<dbReference type="SUPFAM" id="SSF109604">
    <property type="entry name" value="HD-domain/PDEase-like"/>
    <property type="match status" value="1"/>
</dbReference>
<name>A0A0W8FYZ5_9ZZZZ</name>
<sequence length="194" mass="22423">MAEKLIEKAIKYVNNLFEEKANGNYTYHNLAHTAAVAKTADIIGKAENLSPEDLEIVVLAAWFHDVGYFSNPDTHEEEGAKLAEEFLIEENFQREKINKIKSCILATTVPQRPKNLLEEILCDADLHHLGSDNFSARNELYRIELEKTKGIRFNNAGWLQHNIDFFTQHKYFTHYALENFDKKKSENLLNLQIN</sequence>
<organism evidence="2">
    <name type="scientific">hydrocarbon metagenome</name>
    <dbReference type="NCBI Taxonomy" id="938273"/>
    <lineage>
        <taxon>unclassified sequences</taxon>
        <taxon>metagenomes</taxon>
        <taxon>ecological metagenomes</taxon>
    </lineage>
</organism>
<dbReference type="GO" id="GO:0016787">
    <property type="term" value="F:hydrolase activity"/>
    <property type="evidence" value="ECO:0007669"/>
    <property type="project" value="UniProtKB-KW"/>
</dbReference>
<dbReference type="Pfam" id="PF01966">
    <property type="entry name" value="HD"/>
    <property type="match status" value="1"/>
</dbReference>
<dbReference type="Gene3D" id="1.10.3210.10">
    <property type="entry name" value="Hypothetical protein af1432"/>
    <property type="match status" value="1"/>
</dbReference>
<dbReference type="AlphaFoldDB" id="A0A0W8FYZ5"/>
<accession>A0A0W8FYZ5</accession>
<feature type="domain" description="HD/PDEase" evidence="1">
    <location>
        <begin position="25"/>
        <end position="139"/>
    </location>
</feature>
<dbReference type="CDD" id="cd00077">
    <property type="entry name" value="HDc"/>
    <property type="match status" value="1"/>
</dbReference>
<evidence type="ECO:0000259" key="1">
    <source>
        <dbReference type="SMART" id="SM00471"/>
    </source>
</evidence>
<dbReference type="NCBIfam" id="TIGR00277">
    <property type="entry name" value="HDIG"/>
    <property type="match status" value="1"/>
</dbReference>
<dbReference type="InterPro" id="IPR006675">
    <property type="entry name" value="HDIG_dom"/>
</dbReference>
<dbReference type="PANTHER" id="PTHR21174:SF0">
    <property type="entry name" value="HD PHOSPHOHYDROLASE FAMILY PROTEIN-RELATED"/>
    <property type="match status" value="1"/>
</dbReference>
<proteinExistence type="predicted"/>
<dbReference type="EMBL" id="LNQE01000531">
    <property type="protein sequence ID" value="KUG26122.1"/>
    <property type="molecule type" value="Genomic_DNA"/>
</dbReference>
<evidence type="ECO:0000313" key="2">
    <source>
        <dbReference type="EMBL" id="KUG26122.1"/>
    </source>
</evidence>
<reference evidence="2" key="1">
    <citation type="journal article" date="2015" name="Proc. Natl. Acad. Sci. U.S.A.">
        <title>Networks of energetic and metabolic interactions define dynamics in microbial communities.</title>
        <authorList>
            <person name="Embree M."/>
            <person name="Liu J.K."/>
            <person name="Al-Bassam M.M."/>
            <person name="Zengler K."/>
        </authorList>
    </citation>
    <scope>NUCLEOTIDE SEQUENCE</scope>
</reference>
<dbReference type="SMART" id="SM00471">
    <property type="entry name" value="HDc"/>
    <property type="match status" value="1"/>
</dbReference>
<dbReference type="InterPro" id="IPR003607">
    <property type="entry name" value="HD/PDEase_dom"/>
</dbReference>
<keyword evidence="2" id="KW-0378">Hydrolase</keyword>
<dbReference type="PANTHER" id="PTHR21174">
    <property type="match status" value="1"/>
</dbReference>